<keyword evidence="2" id="KW-1185">Reference proteome</keyword>
<dbReference type="EMBL" id="WPCU01000005">
    <property type="protein sequence ID" value="MVA76268.1"/>
    <property type="molecule type" value="Genomic_DNA"/>
</dbReference>
<reference evidence="1 2" key="1">
    <citation type="submission" date="2019-12" db="EMBL/GenBank/DDBJ databases">
        <title>Auraticoccus cholistani sp. nov., an actinomycete isolated from soil of Cholistan desert.</title>
        <authorList>
            <person name="Cheema M.T."/>
        </authorList>
    </citation>
    <scope>NUCLEOTIDE SEQUENCE [LARGE SCALE GENOMIC DNA]</scope>
    <source>
        <strain evidence="1 2">F435</strain>
    </source>
</reference>
<accession>A0A6A9UUB8</accession>
<sequence length="85" mass="9574">MTGRRRRAGLLAMLQTRARPVTTARQPAQACPHCTNVDTLTLHCRDDRCRWTCCSCGALIYSGRRHRHPLHRSGRDTCHHPSGAV</sequence>
<dbReference type="Proteomes" id="UP000435304">
    <property type="component" value="Unassembled WGS sequence"/>
</dbReference>
<evidence type="ECO:0000313" key="1">
    <source>
        <dbReference type="EMBL" id="MVA76268.1"/>
    </source>
</evidence>
<evidence type="ECO:0000313" key="2">
    <source>
        <dbReference type="Proteomes" id="UP000435304"/>
    </source>
</evidence>
<comment type="caution">
    <text evidence="1">The sequence shown here is derived from an EMBL/GenBank/DDBJ whole genome shotgun (WGS) entry which is preliminary data.</text>
</comment>
<gene>
    <name evidence="1" type="ORF">GC722_09550</name>
</gene>
<name>A0A6A9UUB8_9ACTN</name>
<protein>
    <submittedName>
        <fullName evidence="1">Uncharacterized protein</fullName>
    </submittedName>
</protein>
<dbReference type="RefSeq" id="WP_156609651.1">
    <property type="nucleotide sequence ID" value="NZ_WPCU01000005.1"/>
</dbReference>
<proteinExistence type="predicted"/>
<dbReference type="AlphaFoldDB" id="A0A6A9UUB8"/>
<organism evidence="1 2">
    <name type="scientific">Auraticoccus cholistanensis</name>
    <dbReference type="NCBI Taxonomy" id="2656650"/>
    <lineage>
        <taxon>Bacteria</taxon>
        <taxon>Bacillati</taxon>
        <taxon>Actinomycetota</taxon>
        <taxon>Actinomycetes</taxon>
        <taxon>Propionibacteriales</taxon>
        <taxon>Propionibacteriaceae</taxon>
        <taxon>Auraticoccus</taxon>
    </lineage>
</organism>